<evidence type="ECO:0000256" key="2">
    <source>
        <dbReference type="ARBA" id="ARBA00023012"/>
    </source>
</evidence>
<evidence type="ECO:0000313" key="11">
    <source>
        <dbReference type="Proteomes" id="UP000050816"/>
    </source>
</evidence>
<evidence type="ECO:0000256" key="3">
    <source>
        <dbReference type="ARBA" id="ARBA00023015"/>
    </source>
</evidence>
<dbReference type="SMART" id="SM00448">
    <property type="entry name" value="REC"/>
    <property type="match status" value="1"/>
</dbReference>
<name>A0A0R1UDA9_9LACO</name>
<evidence type="ECO:0000259" key="8">
    <source>
        <dbReference type="PROSITE" id="PS50110"/>
    </source>
</evidence>
<dbReference type="InterPro" id="IPR001789">
    <property type="entry name" value="Sig_transdc_resp-reg_receiver"/>
</dbReference>
<dbReference type="PROSITE" id="PS50110">
    <property type="entry name" value="RESPONSE_REGULATORY"/>
    <property type="match status" value="1"/>
</dbReference>
<gene>
    <name evidence="10" type="ORF">FC43_GL000974</name>
</gene>
<dbReference type="Pfam" id="PF00072">
    <property type="entry name" value="Response_reg"/>
    <property type="match status" value="1"/>
</dbReference>
<feature type="modified residue" description="4-aspartylphosphate" evidence="6">
    <location>
        <position position="51"/>
    </location>
</feature>
<dbReference type="PANTHER" id="PTHR48111">
    <property type="entry name" value="REGULATOR OF RPOS"/>
    <property type="match status" value="1"/>
</dbReference>
<protein>
    <submittedName>
        <fullName evidence="10">Response regulator</fullName>
    </submittedName>
</protein>
<dbReference type="Gene3D" id="1.10.10.10">
    <property type="entry name" value="Winged helix-like DNA-binding domain superfamily/Winged helix DNA-binding domain"/>
    <property type="match status" value="1"/>
</dbReference>
<accession>A0A0R1UDA9</accession>
<evidence type="ECO:0000256" key="5">
    <source>
        <dbReference type="ARBA" id="ARBA00023163"/>
    </source>
</evidence>
<dbReference type="Gene3D" id="3.40.50.2300">
    <property type="match status" value="1"/>
</dbReference>
<evidence type="ECO:0000256" key="1">
    <source>
        <dbReference type="ARBA" id="ARBA00022553"/>
    </source>
</evidence>
<dbReference type="RefSeq" id="WP_056955625.1">
    <property type="nucleotide sequence ID" value="NZ_AZFK01000088.1"/>
</dbReference>
<dbReference type="Proteomes" id="UP000050816">
    <property type="component" value="Unassembled WGS sequence"/>
</dbReference>
<dbReference type="GO" id="GO:0000976">
    <property type="term" value="F:transcription cis-regulatory region binding"/>
    <property type="evidence" value="ECO:0007669"/>
    <property type="project" value="TreeGrafter"/>
</dbReference>
<dbReference type="InterPro" id="IPR001867">
    <property type="entry name" value="OmpR/PhoB-type_DNA-bd"/>
</dbReference>
<dbReference type="GO" id="GO:0032993">
    <property type="term" value="C:protein-DNA complex"/>
    <property type="evidence" value="ECO:0007669"/>
    <property type="project" value="TreeGrafter"/>
</dbReference>
<dbReference type="EMBL" id="AZFK01000088">
    <property type="protein sequence ID" value="KRL87659.1"/>
    <property type="molecule type" value="Genomic_DNA"/>
</dbReference>
<evidence type="ECO:0000256" key="7">
    <source>
        <dbReference type="PROSITE-ProRule" id="PRU01091"/>
    </source>
</evidence>
<dbReference type="PANTHER" id="PTHR48111:SF43">
    <property type="entry name" value="STAGE 0 SPORULATION PROTEIN A HOMOLOG"/>
    <property type="match status" value="1"/>
</dbReference>
<comment type="caution">
    <text evidence="10">The sequence shown here is derived from an EMBL/GenBank/DDBJ whole genome shotgun (WGS) entry which is preliminary data.</text>
</comment>
<feature type="DNA-binding region" description="OmpR/PhoB-type" evidence="7">
    <location>
        <begin position="122"/>
        <end position="220"/>
    </location>
</feature>
<evidence type="ECO:0000256" key="4">
    <source>
        <dbReference type="ARBA" id="ARBA00023125"/>
    </source>
</evidence>
<evidence type="ECO:0000259" key="9">
    <source>
        <dbReference type="PROSITE" id="PS51755"/>
    </source>
</evidence>
<dbReference type="SMART" id="SM00862">
    <property type="entry name" value="Trans_reg_C"/>
    <property type="match status" value="1"/>
</dbReference>
<feature type="domain" description="OmpR/PhoB-type" evidence="9">
    <location>
        <begin position="122"/>
        <end position="220"/>
    </location>
</feature>
<dbReference type="PATRIC" id="fig|1423760.3.peg.1006"/>
<dbReference type="InterPro" id="IPR016032">
    <property type="entry name" value="Sig_transdc_resp-reg_C-effctor"/>
</dbReference>
<keyword evidence="3" id="KW-0805">Transcription regulation</keyword>
<dbReference type="SUPFAM" id="SSF46894">
    <property type="entry name" value="C-terminal effector domain of the bipartite response regulators"/>
    <property type="match status" value="1"/>
</dbReference>
<dbReference type="GO" id="GO:0005829">
    <property type="term" value="C:cytosol"/>
    <property type="evidence" value="ECO:0007669"/>
    <property type="project" value="TreeGrafter"/>
</dbReference>
<feature type="domain" description="Response regulatory" evidence="8">
    <location>
        <begin position="3"/>
        <end position="115"/>
    </location>
</feature>
<dbReference type="AlphaFoldDB" id="A0A0R1UDA9"/>
<dbReference type="GO" id="GO:0000156">
    <property type="term" value="F:phosphorelay response regulator activity"/>
    <property type="evidence" value="ECO:0007669"/>
    <property type="project" value="TreeGrafter"/>
</dbReference>
<dbReference type="Pfam" id="PF00486">
    <property type="entry name" value="Trans_reg_C"/>
    <property type="match status" value="1"/>
</dbReference>
<dbReference type="CDD" id="cd00383">
    <property type="entry name" value="trans_reg_C"/>
    <property type="match status" value="1"/>
</dbReference>
<keyword evidence="4 7" id="KW-0238">DNA-binding</keyword>
<dbReference type="PROSITE" id="PS51755">
    <property type="entry name" value="OMPR_PHOB"/>
    <property type="match status" value="1"/>
</dbReference>
<reference evidence="10 11" key="1">
    <citation type="journal article" date="2015" name="Genome Announc.">
        <title>Expanding the biotechnology potential of lactobacilli through comparative genomics of 213 strains and associated genera.</title>
        <authorList>
            <person name="Sun Z."/>
            <person name="Harris H.M."/>
            <person name="McCann A."/>
            <person name="Guo C."/>
            <person name="Argimon S."/>
            <person name="Zhang W."/>
            <person name="Yang X."/>
            <person name="Jeffery I.B."/>
            <person name="Cooney J.C."/>
            <person name="Kagawa T.F."/>
            <person name="Liu W."/>
            <person name="Song Y."/>
            <person name="Salvetti E."/>
            <person name="Wrobel A."/>
            <person name="Rasinkangas P."/>
            <person name="Parkhill J."/>
            <person name="Rea M.C."/>
            <person name="O'Sullivan O."/>
            <person name="Ritari J."/>
            <person name="Douillard F.P."/>
            <person name="Paul Ross R."/>
            <person name="Yang R."/>
            <person name="Briner A.E."/>
            <person name="Felis G.E."/>
            <person name="de Vos W.M."/>
            <person name="Barrangou R."/>
            <person name="Klaenhammer T.R."/>
            <person name="Caufield P.W."/>
            <person name="Cui Y."/>
            <person name="Zhang H."/>
            <person name="O'Toole P.W."/>
        </authorList>
    </citation>
    <scope>NUCLEOTIDE SEQUENCE [LARGE SCALE GENOMIC DNA]</scope>
    <source>
        <strain evidence="10 11">DSM 15946</strain>
    </source>
</reference>
<dbReference type="SUPFAM" id="SSF52172">
    <property type="entry name" value="CheY-like"/>
    <property type="match status" value="1"/>
</dbReference>
<evidence type="ECO:0000256" key="6">
    <source>
        <dbReference type="PROSITE-ProRule" id="PRU00169"/>
    </source>
</evidence>
<keyword evidence="2" id="KW-0902">Two-component regulatory system</keyword>
<proteinExistence type="predicted"/>
<organism evidence="10 11">
    <name type="scientific">Limosilactobacillus ingluviei DSM 15946</name>
    <dbReference type="NCBI Taxonomy" id="1423760"/>
    <lineage>
        <taxon>Bacteria</taxon>
        <taxon>Bacillati</taxon>
        <taxon>Bacillota</taxon>
        <taxon>Bacilli</taxon>
        <taxon>Lactobacillales</taxon>
        <taxon>Lactobacillaceae</taxon>
        <taxon>Limosilactobacillus</taxon>
    </lineage>
</organism>
<dbReference type="InterPro" id="IPR039420">
    <property type="entry name" value="WalR-like"/>
</dbReference>
<dbReference type="InterPro" id="IPR036388">
    <property type="entry name" value="WH-like_DNA-bd_sf"/>
</dbReference>
<keyword evidence="1 6" id="KW-0597">Phosphoprotein</keyword>
<evidence type="ECO:0000313" key="10">
    <source>
        <dbReference type="EMBL" id="KRL87659.1"/>
    </source>
</evidence>
<dbReference type="InterPro" id="IPR011006">
    <property type="entry name" value="CheY-like_superfamily"/>
</dbReference>
<keyword evidence="5" id="KW-0804">Transcription</keyword>
<sequence>MTKILIIEDDPQIIATMTATLQKWQYQVATVQDWQHVAQRVDETVTLVLCDITLPSFDGFYWIQTIRQTSAVPIIVISAAAIDDNVMHAVAAGADDYLMKPFSMTVLVAKIQALLRRRQQASPQYRLGAATLNPLTNELRQATQVVKLSPTQAALLKLLLAKPNQTVTKQELLELLWQGGEYLDENTLNVNISRLRRKLAQLDLATALRTERGLGYRVVTGDA</sequence>
<dbReference type="GO" id="GO:0006355">
    <property type="term" value="P:regulation of DNA-templated transcription"/>
    <property type="evidence" value="ECO:0007669"/>
    <property type="project" value="InterPro"/>
</dbReference>